<name>A0A7W6M9N7_9RHOB</name>
<dbReference type="Proteomes" id="UP000565745">
    <property type="component" value="Unassembled WGS sequence"/>
</dbReference>
<accession>A0A7W6M9N7</accession>
<dbReference type="InterPro" id="IPR014347">
    <property type="entry name" value="Tautomerase/MIF_sf"/>
</dbReference>
<dbReference type="Pfam" id="PF01361">
    <property type="entry name" value="Tautomerase"/>
    <property type="match status" value="1"/>
</dbReference>
<evidence type="ECO:0000256" key="1">
    <source>
        <dbReference type="ARBA" id="ARBA00023235"/>
    </source>
</evidence>
<proteinExistence type="predicted"/>
<dbReference type="GO" id="GO:0016853">
    <property type="term" value="F:isomerase activity"/>
    <property type="evidence" value="ECO:0007669"/>
    <property type="project" value="UniProtKB-KW"/>
</dbReference>
<evidence type="ECO:0000259" key="2">
    <source>
        <dbReference type="Pfam" id="PF01361"/>
    </source>
</evidence>
<dbReference type="Gene3D" id="3.10.450.50">
    <property type="match status" value="1"/>
</dbReference>
<dbReference type="AlphaFoldDB" id="A0A7W6M9N7"/>
<feature type="domain" description="4-oxalocrotonate tautomerase-like" evidence="2">
    <location>
        <begin position="2"/>
        <end position="54"/>
    </location>
</feature>
<reference evidence="3 4" key="1">
    <citation type="submission" date="2020-08" db="EMBL/GenBank/DDBJ databases">
        <title>Genomic Encyclopedia of Type Strains, Phase IV (KMG-IV): sequencing the most valuable type-strain genomes for metagenomic binning, comparative biology and taxonomic classification.</title>
        <authorList>
            <person name="Goeker M."/>
        </authorList>
    </citation>
    <scope>NUCLEOTIDE SEQUENCE [LARGE SCALE GENOMIC DNA]</scope>
    <source>
        <strain evidence="3 4">DSM 101015</strain>
    </source>
</reference>
<dbReference type="RefSeq" id="WP_025055888.1">
    <property type="nucleotide sequence ID" value="NZ_JACIFU010000003.1"/>
</dbReference>
<dbReference type="InterPro" id="IPR004370">
    <property type="entry name" value="4-OT-like_dom"/>
</dbReference>
<dbReference type="SUPFAM" id="SSF54427">
    <property type="entry name" value="NTF2-like"/>
    <property type="match status" value="1"/>
</dbReference>
<comment type="caution">
    <text evidence="3">The sequence shown here is derived from an EMBL/GenBank/DDBJ whole genome shotgun (WGS) entry which is preliminary data.</text>
</comment>
<evidence type="ECO:0000313" key="4">
    <source>
        <dbReference type="Proteomes" id="UP000565745"/>
    </source>
</evidence>
<dbReference type="InterPro" id="IPR032710">
    <property type="entry name" value="NTF2-like_dom_sf"/>
</dbReference>
<evidence type="ECO:0000313" key="3">
    <source>
        <dbReference type="EMBL" id="MBB4175016.1"/>
    </source>
</evidence>
<dbReference type="SUPFAM" id="SSF55331">
    <property type="entry name" value="Tautomerase/MIF"/>
    <property type="match status" value="1"/>
</dbReference>
<keyword evidence="4" id="KW-1185">Reference proteome</keyword>
<organism evidence="3 4">
    <name type="scientific">Sulfitobacter noctilucicola</name>
    <dbReference type="NCBI Taxonomy" id="1342301"/>
    <lineage>
        <taxon>Bacteria</taxon>
        <taxon>Pseudomonadati</taxon>
        <taxon>Pseudomonadota</taxon>
        <taxon>Alphaproteobacteria</taxon>
        <taxon>Rhodobacterales</taxon>
        <taxon>Roseobacteraceae</taxon>
        <taxon>Sulfitobacter</taxon>
    </lineage>
</organism>
<dbReference type="Gene3D" id="3.30.429.10">
    <property type="entry name" value="Macrophage Migration Inhibitory Factor"/>
    <property type="match status" value="1"/>
</dbReference>
<sequence length="188" mass="20901">MPIVEVHILSGYDAEAKRRLGEALTDAVRFVVPAPPEAVTVMIHEMPGEHYYRGRTQRSGAPALADPKEIVRSYLLAMERRDIDTAQEMLGDGFVMQFPGTAPMSKLSELIEWAAPRYRSVTKTYEGFDAMQSSSDAAIVYARGTLSGVWPDGTDFEGIRFIDRFELIGGLITQQDVWNDIAEVRAST</sequence>
<keyword evidence="1" id="KW-0413">Isomerase</keyword>
<dbReference type="OrthoDB" id="8635217at2"/>
<dbReference type="EMBL" id="JACIFU010000003">
    <property type="protein sequence ID" value="MBB4175016.1"/>
    <property type="molecule type" value="Genomic_DNA"/>
</dbReference>
<protein>
    <submittedName>
        <fullName evidence="3">4-oxalocrotonate tautomerase family enzyme</fullName>
    </submittedName>
</protein>
<gene>
    <name evidence="3" type="ORF">GGR93_002804</name>
</gene>